<protein>
    <submittedName>
        <fullName evidence="2">Uncharacterized protein</fullName>
    </submittedName>
</protein>
<proteinExistence type="predicted"/>
<feature type="compositionally biased region" description="Polar residues" evidence="1">
    <location>
        <begin position="37"/>
        <end position="54"/>
    </location>
</feature>
<accession>A0AAG5D4D3</accession>
<organism evidence="2 3">
    <name type="scientific">Anopheles atroparvus</name>
    <name type="common">European mosquito</name>
    <dbReference type="NCBI Taxonomy" id="41427"/>
    <lineage>
        <taxon>Eukaryota</taxon>
        <taxon>Metazoa</taxon>
        <taxon>Ecdysozoa</taxon>
        <taxon>Arthropoda</taxon>
        <taxon>Hexapoda</taxon>
        <taxon>Insecta</taxon>
        <taxon>Pterygota</taxon>
        <taxon>Neoptera</taxon>
        <taxon>Endopterygota</taxon>
        <taxon>Diptera</taxon>
        <taxon>Nematocera</taxon>
        <taxon>Culicoidea</taxon>
        <taxon>Culicidae</taxon>
        <taxon>Anophelinae</taxon>
        <taxon>Anopheles</taxon>
    </lineage>
</organism>
<dbReference type="Proteomes" id="UP000075880">
    <property type="component" value="Unassembled WGS sequence"/>
</dbReference>
<feature type="compositionally biased region" description="Polar residues" evidence="1">
    <location>
        <begin position="110"/>
        <end position="122"/>
    </location>
</feature>
<name>A0AAG5D4D3_ANOAO</name>
<dbReference type="AlphaFoldDB" id="A0AAG5D4D3"/>
<feature type="compositionally biased region" description="Low complexity" evidence="1">
    <location>
        <begin position="55"/>
        <end position="65"/>
    </location>
</feature>
<keyword evidence="3" id="KW-1185">Reference proteome</keyword>
<reference evidence="2" key="1">
    <citation type="submission" date="2024-04" db="UniProtKB">
        <authorList>
            <consortium name="EnsemblMetazoa"/>
        </authorList>
    </citation>
    <scope>IDENTIFICATION</scope>
    <source>
        <strain evidence="2">EBRO</strain>
    </source>
</reference>
<feature type="region of interest" description="Disordered" evidence="1">
    <location>
        <begin position="37"/>
        <end position="65"/>
    </location>
</feature>
<evidence type="ECO:0000256" key="1">
    <source>
        <dbReference type="SAM" id="MobiDB-lite"/>
    </source>
</evidence>
<feature type="region of interest" description="Disordered" evidence="1">
    <location>
        <begin position="110"/>
        <end position="142"/>
    </location>
</feature>
<dbReference type="EnsemblMetazoa" id="ENSAATROPT006303">
    <property type="protein sequence ID" value="ENSAATROPP005734"/>
    <property type="gene ID" value="ENSAATROPG005099"/>
</dbReference>
<feature type="compositionally biased region" description="Low complexity" evidence="1">
    <location>
        <begin position="123"/>
        <end position="142"/>
    </location>
</feature>
<sequence length="261" mass="27852">MVSMMDVESNRQICDNNVILSQSAVSQKSIDLDLSIKSPTSPTSARETSLDQQCTSSVSSPPSVSSVTSFTATVITVPPAGSIANTTKNNVTDTELAKKAMKLDLVDATSSGSLRGNRNPVGSISTASSSASVNASATSTTQSSTSISAVTTTTAIIMKHHHHKLKERTFSDEIGSPKSPASTTGMGVDRSALMFTRQNSLTIPVEVVDDRKALRDALYQGIFHRHRRTIFAVGSFLRMLKSKNSSYNTIRSSSEGEDDTR</sequence>
<evidence type="ECO:0000313" key="3">
    <source>
        <dbReference type="Proteomes" id="UP000075880"/>
    </source>
</evidence>
<evidence type="ECO:0000313" key="2">
    <source>
        <dbReference type="EnsemblMetazoa" id="ENSAATROPP005734"/>
    </source>
</evidence>